<dbReference type="Gene3D" id="3.40.50.720">
    <property type="entry name" value="NAD(P)-binding Rossmann-like Domain"/>
    <property type="match status" value="1"/>
</dbReference>
<dbReference type="RefSeq" id="XP_022493406.1">
    <property type="nucleotide sequence ID" value="XM_022626967.1"/>
</dbReference>
<dbReference type="Pfam" id="PF01073">
    <property type="entry name" value="3Beta_HSD"/>
    <property type="match status" value="1"/>
</dbReference>
<dbReference type="PANTHER" id="PTHR48079">
    <property type="entry name" value="PROTEIN YEEZ"/>
    <property type="match status" value="1"/>
</dbReference>
<protein>
    <recommendedName>
        <fullName evidence="1">3-beta hydroxysteroid dehydrogenase/isomerase domain-containing protein</fullName>
    </recommendedName>
</protein>
<proteinExistence type="predicted"/>
<feature type="domain" description="3-beta hydroxysteroid dehydrogenase/isomerase" evidence="1">
    <location>
        <begin position="9"/>
        <end position="272"/>
    </location>
</feature>
<dbReference type="OrthoDB" id="10058185at2759"/>
<dbReference type="GO" id="GO:0016616">
    <property type="term" value="F:oxidoreductase activity, acting on the CH-OH group of donors, NAD or NADP as acceptor"/>
    <property type="evidence" value="ECO:0007669"/>
    <property type="project" value="InterPro"/>
</dbReference>
<keyword evidence="3" id="KW-1185">Reference proteome</keyword>
<accession>A0A1F5LXU7</accession>
<dbReference type="InterPro" id="IPR051783">
    <property type="entry name" value="NAD(P)-dependent_oxidoreduct"/>
</dbReference>
<dbReference type="GO" id="GO:0005737">
    <property type="term" value="C:cytoplasm"/>
    <property type="evidence" value="ECO:0007669"/>
    <property type="project" value="TreeGrafter"/>
</dbReference>
<sequence length="525" mass="57372">MSDSFPKVLVSGGTGFVGSAIVRALAEKYPDVAITVIDQSPPRPQHVLPEHISCMQIDITSAEAVMEAFRATTPNVVVHTGGLIPGLAERFGRQLEQKAWKTNFGGTRNMLDAAQQTGVIAFVYTSTCCVVTDDTSTPHPNITEEWPSAARSTIYGESKAAAEELVLKASSSKMATCALRPSVLCGPGDCQLIPPIHACIAKYETPFLIGDGLNLWDITHVSNVADAHILAIENLVSSRTAAGESFFIQNNEPITFRDLCLAIWAHFGHIPPFELRIPESLAHFAGLACETVTRVMGTTATLSRGTVRDACAIRYASGEKAKEILGYEARIGIEEGIRLSCEDYASRLGVRLQAESNTRKIWPMHGMFLFENVGKRDMAHAAYWHWASNQPECPTQINCVSRDLPQPQIMARLPSPQISPSLQHLGSQYRRGTPVLALTTQRPSCCPSHFPETIVKPGLWIMAAVPPVLCLCTNGNAHSVSPANERAHRFHTPSIKIFNDTGVRHRWFPVYVTQLASMASTVPRQ</sequence>
<dbReference type="STRING" id="1835702.A0A1F5LXU7"/>
<dbReference type="GO" id="GO:0006694">
    <property type="term" value="P:steroid biosynthetic process"/>
    <property type="evidence" value="ECO:0007669"/>
    <property type="project" value="InterPro"/>
</dbReference>
<gene>
    <name evidence="2" type="ORF">PENARI_c001G10674</name>
</gene>
<dbReference type="GO" id="GO:0004029">
    <property type="term" value="F:aldehyde dehydrogenase (NAD+) activity"/>
    <property type="evidence" value="ECO:0007669"/>
    <property type="project" value="TreeGrafter"/>
</dbReference>
<organism evidence="2 3">
    <name type="scientific">Penicillium arizonense</name>
    <dbReference type="NCBI Taxonomy" id="1835702"/>
    <lineage>
        <taxon>Eukaryota</taxon>
        <taxon>Fungi</taxon>
        <taxon>Dikarya</taxon>
        <taxon>Ascomycota</taxon>
        <taxon>Pezizomycotina</taxon>
        <taxon>Eurotiomycetes</taxon>
        <taxon>Eurotiomycetidae</taxon>
        <taxon>Eurotiales</taxon>
        <taxon>Aspergillaceae</taxon>
        <taxon>Penicillium</taxon>
    </lineage>
</organism>
<dbReference type="GeneID" id="34571701"/>
<dbReference type="EMBL" id="LXJU01000001">
    <property type="protein sequence ID" value="OGE57983.1"/>
    <property type="molecule type" value="Genomic_DNA"/>
</dbReference>
<dbReference type="InterPro" id="IPR036291">
    <property type="entry name" value="NAD(P)-bd_dom_sf"/>
</dbReference>
<evidence type="ECO:0000313" key="3">
    <source>
        <dbReference type="Proteomes" id="UP000177622"/>
    </source>
</evidence>
<evidence type="ECO:0000259" key="1">
    <source>
        <dbReference type="Pfam" id="PF01073"/>
    </source>
</evidence>
<comment type="caution">
    <text evidence="2">The sequence shown here is derived from an EMBL/GenBank/DDBJ whole genome shotgun (WGS) entry which is preliminary data.</text>
</comment>
<name>A0A1F5LXU7_PENAI</name>
<dbReference type="AlphaFoldDB" id="A0A1F5LXU7"/>
<dbReference type="InterPro" id="IPR002225">
    <property type="entry name" value="3Beta_OHSteriod_DH/Estase"/>
</dbReference>
<dbReference type="SUPFAM" id="SSF51735">
    <property type="entry name" value="NAD(P)-binding Rossmann-fold domains"/>
    <property type="match status" value="1"/>
</dbReference>
<reference evidence="2 3" key="1">
    <citation type="journal article" date="2016" name="Sci. Rep.">
        <title>Penicillium arizonense, a new, genome sequenced fungal species, reveals a high chemical diversity in secreted metabolites.</title>
        <authorList>
            <person name="Grijseels S."/>
            <person name="Nielsen J.C."/>
            <person name="Randelovic M."/>
            <person name="Nielsen J."/>
            <person name="Nielsen K.F."/>
            <person name="Workman M."/>
            <person name="Frisvad J.C."/>
        </authorList>
    </citation>
    <scope>NUCLEOTIDE SEQUENCE [LARGE SCALE GENOMIC DNA]</scope>
    <source>
        <strain evidence="2 3">CBS 141311</strain>
    </source>
</reference>
<dbReference type="PANTHER" id="PTHR48079:SF6">
    <property type="entry name" value="NAD(P)-BINDING DOMAIN-CONTAINING PROTEIN-RELATED"/>
    <property type="match status" value="1"/>
</dbReference>
<dbReference type="Proteomes" id="UP000177622">
    <property type="component" value="Unassembled WGS sequence"/>
</dbReference>
<evidence type="ECO:0000313" key="2">
    <source>
        <dbReference type="EMBL" id="OGE57983.1"/>
    </source>
</evidence>